<protein>
    <recommendedName>
        <fullName evidence="4">Secreted protein</fullName>
    </recommendedName>
</protein>
<proteinExistence type="predicted"/>
<reference evidence="2 3" key="1">
    <citation type="submission" date="2024-03" db="EMBL/GenBank/DDBJ databases">
        <authorList>
            <consortium name="ELIXIR-Norway"/>
            <consortium name="Elixir Norway"/>
        </authorList>
    </citation>
    <scope>NUCLEOTIDE SEQUENCE [LARGE SCALE GENOMIC DNA]</scope>
</reference>
<evidence type="ECO:0008006" key="4">
    <source>
        <dbReference type="Google" id="ProtNLM"/>
    </source>
</evidence>
<name>A0ABP1B624_9BRYO</name>
<accession>A0ABP1B624</accession>
<evidence type="ECO:0000313" key="3">
    <source>
        <dbReference type="Proteomes" id="UP001497522"/>
    </source>
</evidence>
<dbReference type="Proteomes" id="UP001497522">
    <property type="component" value="Chromosome 2"/>
</dbReference>
<keyword evidence="1" id="KW-0732">Signal</keyword>
<evidence type="ECO:0000313" key="2">
    <source>
        <dbReference type="EMBL" id="CAK9870595.1"/>
    </source>
</evidence>
<feature type="chain" id="PRO_5045318980" description="Secreted protein" evidence="1">
    <location>
        <begin position="22"/>
        <end position="75"/>
    </location>
</feature>
<sequence length="75" mass="8662">MHLPFILYFLFHVFLILHGLSVTDDIKESQYECFDGTKIRLFVDEALSSSIVLCSLMCSITVVDKPIRPMHQEET</sequence>
<feature type="signal peptide" evidence="1">
    <location>
        <begin position="1"/>
        <end position="21"/>
    </location>
</feature>
<organism evidence="2 3">
    <name type="scientific">Sphagnum jensenii</name>
    <dbReference type="NCBI Taxonomy" id="128206"/>
    <lineage>
        <taxon>Eukaryota</taxon>
        <taxon>Viridiplantae</taxon>
        <taxon>Streptophyta</taxon>
        <taxon>Embryophyta</taxon>
        <taxon>Bryophyta</taxon>
        <taxon>Sphagnophytina</taxon>
        <taxon>Sphagnopsida</taxon>
        <taxon>Sphagnales</taxon>
        <taxon>Sphagnaceae</taxon>
        <taxon>Sphagnum</taxon>
    </lineage>
</organism>
<gene>
    <name evidence="2" type="ORF">CSSPJE1EN2_LOCUS13263</name>
</gene>
<keyword evidence="3" id="KW-1185">Reference proteome</keyword>
<dbReference type="EMBL" id="OZ023703">
    <property type="protein sequence ID" value="CAK9870595.1"/>
    <property type="molecule type" value="Genomic_DNA"/>
</dbReference>
<evidence type="ECO:0000256" key="1">
    <source>
        <dbReference type="SAM" id="SignalP"/>
    </source>
</evidence>